<keyword evidence="2" id="KW-1185">Reference proteome</keyword>
<dbReference type="EMBL" id="FZPH01000013">
    <property type="protein sequence ID" value="SNT61229.1"/>
    <property type="molecule type" value="Genomic_DNA"/>
</dbReference>
<sequence>MAAEIREIACDESGYEGQQLVSSPTTVFAHGSVHLSSAAAAECMAELRARIKSPATEYKANHLLREKHRAVLVWLLGPGGPVHGHAYVQLVDKPRFLVRTLLDQLLDAPDRVDTLPVTDEPRWRRFLMAGNALLRTREPLDPTAADVLFQAIDDLRRTGVPPAADETLALLDKDRARAFQERRRTDPPAFAPVDLLAPAIVNAVAHWGPVRITHDFQSTLTPTRVAWLRAAAPDLAELTLVDSNDDPRVQVADIVAGTVRVIAGRSDPELTALTSDYVAETAAARAIAPW</sequence>
<evidence type="ECO:0000313" key="2">
    <source>
        <dbReference type="Proteomes" id="UP000198362"/>
    </source>
</evidence>
<dbReference type="RefSeq" id="WP_089253475.1">
    <property type="nucleotide sequence ID" value="NZ_FZPH01000013.1"/>
</dbReference>
<evidence type="ECO:0008006" key="3">
    <source>
        <dbReference type="Google" id="ProtNLM"/>
    </source>
</evidence>
<protein>
    <recommendedName>
        <fullName evidence="3">DUF3800 domain-containing protein</fullName>
    </recommendedName>
</protein>
<name>A0A239P4J8_9ACTN</name>
<organism evidence="1 2">
    <name type="scientific">Asanoa hainanensis</name>
    <dbReference type="NCBI Taxonomy" id="560556"/>
    <lineage>
        <taxon>Bacteria</taxon>
        <taxon>Bacillati</taxon>
        <taxon>Actinomycetota</taxon>
        <taxon>Actinomycetes</taxon>
        <taxon>Micromonosporales</taxon>
        <taxon>Micromonosporaceae</taxon>
        <taxon>Asanoa</taxon>
    </lineage>
</organism>
<accession>A0A239P4J8</accession>
<dbReference type="Proteomes" id="UP000198362">
    <property type="component" value="Unassembled WGS sequence"/>
</dbReference>
<dbReference type="OrthoDB" id="5521286at2"/>
<proteinExistence type="predicted"/>
<evidence type="ECO:0000313" key="1">
    <source>
        <dbReference type="EMBL" id="SNT61229.1"/>
    </source>
</evidence>
<gene>
    <name evidence="1" type="ORF">SAMN05421812_11332</name>
</gene>
<reference evidence="1 2" key="1">
    <citation type="submission" date="2017-06" db="EMBL/GenBank/DDBJ databases">
        <authorList>
            <person name="Kim H.J."/>
            <person name="Triplett B.A."/>
        </authorList>
    </citation>
    <scope>NUCLEOTIDE SEQUENCE [LARGE SCALE GENOMIC DNA]</scope>
    <source>
        <strain evidence="1 2">CGMCC 4.5593</strain>
    </source>
</reference>
<dbReference type="AlphaFoldDB" id="A0A239P4J8"/>